<evidence type="ECO:0000256" key="2">
    <source>
        <dbReference type="ARBA" id="ARBA00023239"/>
    </source>
</evidence>
<reference evidence="4 5" key="1">
    <citation type="submission" date="2020-08" db="EMBL/GenBank/DDBJ databases">
        <title>Genomic Encyclopedia of Type Strains, Phase IV (KMG-IV): sequencing the most valuable type-strain genomes for metagenomic binning, comparative biology and taxonomic classification.</title>
        <authorList>
            <person name="Goeker M."/>
        </authorList>
    </citation>
    <scope>NUCLEOTIDE SEQUENCE [LARGE SCALE GENOMIC DNA]</scope>
    <source>
        <strain evidence="4 5">DSM 28570</strain>
    </source>
</reference>
<evidence type="ECO:0000313" key="5">
    <source>
        <dbReference type="Proteomes" id="UP000539642"/>
    </source>
</evidence>
<dbReference type="Pfam" id="PF00596">
    <property type="entry name" value="Aldolase_II"/>
    <property type="match status" value="1"/>
</dbReference>
<organism evidence="4 5">
    <name type="scientific">Desulfoprunum benzoelyticum</name>
    <dbReference type="NCBI Taxonomy" id="1506996"/>
    <lineage>
        <taxon>Bacteria</taxon>
        <taxon>Pseudomonadati</taxon>
        <taxon>Thermodesulfobacteriota</taxon>
        <taxon>Desulfobulbia</taxon>
        <taxon>Desulfobulbales</taxon>
        <taxon>Desulfobulbaceae</taxon>
        <taxon>Desulfoprunum</taxon>
    </lineage>
</organism>
<evidence type="ECO:0000313" key="4">
    <source>
        <dbReference type="EMBL" id="MBB5347151.1"/>
    </source>
</evidence>
<dbReference type="RefSeq" id="WP_183348631.1">
    <property type="nucleotide sequence ID" value="NZ_JACHEO010000002.1"/>
</dbReference>
<dbReference type="SMART" id="SM01007">
    <property type="entry name" value="Aldolase_II"/>
    <property type="match status" value="1"/>
</dbReference>
<dbReference type="SUPFAM" id="SSF53639">
    <property type="entry name" value="AraD/HMP-PK domain-like"/>
    <property type="match status" value="1"/>
</dbReference>
<keyword evidence="5" id="KW-1185">Reference proteome</keyword>
<accession>A0A840V1V6</accession>
<protein>
    <submittedName>
        <fullName evidence="4">L-fuculose-phosphate aldolase</fullName>
        <ecNumber evidence="4">4.1.2.17</ecNumber>
    </submittedName>
</protein>
<dbReference type="PANTHER" id="PTHR22789">
    <property type="entry name" value="FUCULOSE PHOSPHATE ALDOLASE"/>
    <property type="match status" value="1"/>
</dbReference>
<dbReference type="InterPro" id="IPR050197">
    <property type="entry name" value="Aldolase_class_II_sugar_metab"/>
</dbReference>
<proteinExistence type="predicted"/>
<sequence>MALLLDHERRLICRFGRKLVEERMTRGTSGNLSIRNRRLGLLAISPSGLDYRATKPADIVVVDFDGQVHDGTRKPSSELALHLILYQHRDDIGAVVHTHSTFSTVLSCLGWDLPAIHYMLTPAGESVRCSRYATFGSTALAENALEAMTDRNAALLANHGLVAAGPDLDTAYATACETEFCAELYWRSKCVGQPNILDHAEMAKMTALFSSYGQK</sequence>
<dbReference type="EC" id="4.1.2.17" evidence="4"/>
<evidence type="ECO:0000259" key="3">
    <source>
        <dbReference type="SMART" id="SM01007"/>
    </source>
</evidence>
<comment type="caution">
    <text evidence="4">The sequence shown here is derived from an EMBL/GenBank/DDBJ whole genome shotgun (WGS) entry which is preliminary data.</text>
</comment>
<dbReference type="Proteomes" id="UP000539642">
    <property type="component" value="Unassembled WGS sequence"/>
</dbReference>
<dbReference type="GO" id="GO:0005829">
    <property type="term" value="C:cytosol"/>
    <property type="evidence" value="ECO:0007669"/>
    <property type="project" value="TreeGrafter"/>
</dbReference>
<dbReference type="InterPro" id="IPR001303">
    <property type="entry name" value="Aldolase_II/adducin_N"/>
</dbReference>
<evidence type="ECO:0000256" key="1">
    <source>
        <dbReference type="ARBA" id="ARBA00022723"/>
    </source>
</evidence>
<feature type="domain" description="Class II aldolase/adducin N-terminal" evidence="3">
    <location>
        <begin position="10"/>
        <end position="186"/>
    </location>
</feature>
<dbReference type="GO" id="GO:0019323">
    <property type="term" value="P:pentose catabolic process"/>
    <property type="evidence" value="ECO:0007669"/>
    <property type="project" value="TreeGrafter"/>
</dbReference>
<dbReference type="GO" id="GO:0008738">
    <property type="term" value="F:L-fuculose-phosphate aldolase activity"/>
    <property type="evidence" value="ECO:0007669"/>
    <property type="project" value="UniProtKB-EC"/>
</dbReference>
<dbReference type="PANTHER" id="PTHR22789:SF0">
    <property type="entry name" value="3-OXO-TETRONATE 4-PHOSPHATE DECARBOXYLASE-RELATED"/>
    <property type="match status" value="1"/>
</dbReference>
<dbReference type="AlphaFoldDB" id="A0A840V1V6"/>
<gene>
    <name evidence="4" type="ORF">HNQ81_000861</name>
</gene>
<dbReference type="NCBIfam" id="NF005302">
    <property type="entry name" value="PRK06833.1"/>
    <property type="match status" value="1"/>
</dbReference>
<keyword evidence="1" id="KW-0479">Metal-binding</keyword>
<dbReference type="GO" id="GO:0046872">
    <property type="term" value="F:metal ion binding"/>
    <property type="evidence" value="ECO:0007669"/>
    <property type="project" value="UniProtKB-KW"/>
</dbReference>
<dbReference type="InterPro" id="IPR036409">
    <property type="entry name" value="Aldolase_II/adducin_N_sf"/>
</dbReference>
<dbReference type="Gene3D" id="3.40.225.10">
    <property type="entry name" value="Class II aldolase/adducin N-terminal domain"/>
    <property type="match status" value="1"/>
</dbReference>
<name>A0A840V1V6_9BACT</name>
<keyword evidence="2 4" id="KW-0456">Lyase</keyword>
<dbReference type="EMBL" id="JACHEO010000002">
    <property type="protein sequence ID" value="MBB5347151.1"/>
    <property type="molecule type" value="Genomic_DNA"/>
</dbReference>